<feature type="domain" description="3-hydroxyacyl-CoA dehydrogenase C-terminal" evidence="8">
    <location>
        <begin position="198"/>
        <end position="299"/>
    </location>
</feature>
<dbReference type="EMBL" id="JAXCLW010000001">
    <property type="protein sequence ID" value="MDY0882112.1"/>
    <property type="molecule type" value="Genomic_DNA"/>
</dbReference>
<protein>
    <submittedName>
        <fullName evidence="10">3-hydroxyacyl-CoA dehydrogenase NAD-binding domain-containing protein</fullName>
    </submittedName>
</protein>
<evidence type="ECO:0000256" key="4">
    <source>
        <dbReference type="ARBA" id="ARBA00023002"/>
    </source>
</evidence>
<evidence type="ECO:0000259" key="9">
    <source>
        <dbReference type="Pfam" id="PF02737"/>
    </source>
</evidence>
<sequence length="783" mass="83222">MAATTTGAPIRKACVIGAGVMGSGIAAQIANAGIPVLLLDIVPKDAANRNAIAEGAIAKLLKADPAPLMSSAAAKLITPGNIDDDLDKLAEVDWIVEAVIEKIEIKQALYRKLMDKRQPGSIVSSNTSTIPLAQLTEDLPEAFARDFCITHFFNPPRYMRLLEVVGGPKTDSAQIERIAAFGDIALGKMIVRGKDTPGFVANRIGVYWMQAAIIHALDLGLTVEMADAIMGRPIGAPKTGIFALLDLVGLDLMPHVDASLAASLPAGDPYLSIRRDFPLLTKMIAEGYTGRKGKGGFYRLNTEGGKKVKESVDLRTGAYAPSTAARLDSADAAKGGLRVLVTHPDAGGQYAWRVLSGMLSYAASLVPTIADDIVAVDQAIRTGFNFKRGPFEMIDELGAAWLAEALRKENRPVPDFLAMAAKAGSFYKVENGRLQYLGLDGSYRPVERPEGVLLLRDIKLASKPILKNGSASLWDIGDGVACLEFHSKMNAIDPDTLTLMKQSLDHVGKNMKALVLHNEADNFSVGANIGLALFAANIAMWPMIDDLIGQGIAVYKAIKYAPFPVVGAPSGMALGGGCEVLLHCAAIQAHSETYIGLVEVGVGLIPGWGGCAEMLIRYQPQSAKEPKGPMPPVAQAFETISLAKVAKSAAEAKQLRFLRRDDGITMNRDRLLADAKAKALALVAAGHQPPKPAELRLPGPSGKTALTLAVDGFVAQGKALAHDRAVSLTLAEALTGGATDMTEMIGEDQINKLAKQGFMKLLRSEPTLARMEHMLSTGKPLRN</sequence>
<dbReference type="InterPro" id="IPR006108">
    <property type="entry name" value="3HC_DH_C"/>
</dbReference>
<keyword evidence="4" id="KW-0560">Oxidoreductase</keyword>
<dbReference type="SUPFAM" id="SSF48179">
    <property type="entry name" value="6-phosphogluconate dehydrogenase C-terminal domain-like"/>
    <property type="match status" value="2"/>
</dbReference>
<dbReference type="Gene3D" id="1.10.1040.50">
    <property type="match status" value="1"/>
</dbReference>
<evidence type="ECO:0000256" key="5">
    <source>
        <dbReference type="ARBA" id="ARBA00023027"/>
    </source>
</evidence>
<evidence type="ECO:0000313" key="10">
    <source>
        <dbReference type="EMBL" id="MDY0882112.1"/>
    </source>
</evidence>
<evidence type="ECO:0000256" key="7">
    <source>
        <dbReference type="ARBA" id="ARBA00049556"/>
    </source>
</evidence>
<dbReference type="Pfam" id="PF02737">
    <property type="entry name" value="3HCDH_N"/>
    <property type="match status" value="1"/>
</dbReference>
<evidence type="ECO:0000256" key="6">
    <source>
        <dbReference type="ARBA" id="ARBA00023098"/>
    </source>
</evidence>
<comment type="caution">
    <text evidence="10">The sequence shown here is derived from an EMBL/GenBank/DDBJ whole genome shotgun (WGS) entry which is preliminary data.</text>
</comment>
<dbReference type="SUPFAM" id="SSF52096">
    <property type="entry name" value="ClpP/crotonase"/>
    <property type="match status" value="1"/>
</dbReference>
<name>A0ABU5E869_9PROT</name>
<dbReference type="SUPFAM" id="SSF51735">
    <property type="entry name" value="NAD(P)-binding Rossmann-fold domains"/>
    <property type="match status" value="1"/>
</dbReference>
<dbReference type="PANTHER" id="PTHR48075">
    <property type="entry name" value="3-HYDROXYACYL-COA DEHYDROGENASE FAMILY PROTEIN"/>
    <property type="match status" value="1"/>
</dbReference>
<dbReference type="Gene3D" id="3.40.50.720">
    <property type="entry name" value="NAD(P)-binding Rossmann-like Domain"/>
    <property type="match status" value="1"/>
</dbReference>
<dbReference type="RefSeq" id="WP_320507144.1">
    <property type="nucleotide sequence ID" value="NZ_JAXCLW010000001.1"/>
</dbReference>
<dbReference type="PANTHER" id="PTHR48075:SF7">
    <property type="entry name" value="3-HYDROXYACYL-COA DEHYDROGENASE-RELATED"/>
    <property type="match status" value="1"/>
</dbReference>
<dbReference type="InterPro" id="IPR008927">
    <property type="entry name" value="6-PGluconate_DH-like_C_sf"/>
</dbReference>
<dbReference type="CDD" id="cd06558">
    <property type="entry name" value="crotonase-like"/>
    <property type="match status" value="1"/>
</dbReference>
<dbReference type="InterPro" id="IPR001753">
    <property type="entry name" value="Enoyl-CoA_hydra/iso"/>
</dbReference>
<evidence type="ECO:0000259" key="8">
    <source>
        <dbReference type="Pfam" id="PF00725"/>
    </source>
</evidence>
<comment type="pathway">
    <text evidence="1">Lipid metabolism; fatty acid beta-oxidation.</text>
</comment>
<organism evidence="10 11">
    <name type="scientific">Dongia soli</name>
    <dbReference type="NCBI Taxonomy" id="600628"/>
    <lineage>
        <taxon>Bacteria</taxon>
        <taxon>Pseudomonadati</taxon>
        <taxon>Pseudomonadota</taxon>
        <taxon>Alphaproteobacteria</taxon>
        <taxon>Rhodospirillales</taxon>
        <taxon>Dongiaceae</taxon>
        <taxon>Dongia</taxon>
    </lineage>
</organism>
<evidence type="ECO:0000256" key="3">
    <source>
        <dbReference type="ARBA" id="ARBA00022963"/>
    </source>
</evidence>
<dbReference type="Pfam" id="PF00378">
    <property type="entry name" value="ECH_1"/>
    <property type="match status" value="1"/>
</dbReference>
<evidence type="ECO:0000256" key="2">
    <source>
        <dbReference type="ARBA" id="ARBA00022832"/>
    </source>
</evidence>
<dbReference type="Proteomes" id="UP001279642">
    <property type="component" value="Unassembled WGS sequence"/>
</dbReference>
<keyword evidence="3" id="KW-0442">Lipid degradation</keyword>
<keyword evidence="6" id="KW-0443">Lipid metabolism</keyword>
<dbReference type="InterPro" id="IPR029045">
    <property type="entry name" value="ClpP/crotonase-like_dom_sf"/>
</dbReference>
<keyword evidence="2" id="KW-0276">Fatty acid metabolism</keyword>
<keyword evidence="11" id="KW-1185">Reference proteome</keyword>
<dbReference type="InterPro" id="IPR006176">
    <property type="entry name" value="3-OHacyl-CoA_DH_NAD-bd"/>
</dbReference>
<keyword evidence="5" id="KW-0520">NAD</keyword>
<dbReference type="Pfam" id="PF00725">
    <property type="entry name" value="3HCDH"/>
    <property type="match status" value="2"/>
</dbReference>
<dbReference type="Gene3D" id="3.90.226.10">
    <property type="entry name" value="2-enoyl-CoA Hydratase, Chain A, domain 1"/>
    <property type="match status" value="1"/>
</dbReference>
<gene>
    <name evidence="10" type="ORF">SMD27_04600</name>
</gene>
<evidence type="ECO:0000256" key="1">
    <source>
        <dbReference type="ARBA" id="ARBA00005005"/>
    </source>
</evidence>
<dbReference type="InterPro" id="IPR036291">
    <property type="entry name" value="NAD(P)-bd_dom_sf"/>
</dbReference>
<reference evidence="10 11" key="1">
    <citation type="journal article" date="2016" name="Antonie Van Leeuwenhoek">
        <title>Dongia soli sp. nov., isolated from soil from Dokdo, Korea.</title>
        <authorList>
            <person name="Kim D.U."/>
            <person name="Lee H."/>
            <person name="Kim H."/>
            <person name="Kim S.G."/>
            <person name="Ka J.O."/>
        </authorList>
    </citation>
    <scope>NUCLEOTIDE SEQUENCE [LARGE SCALE GENOMIC DNA]</scope>
    <source>
        <strain evidence="10 11">D78</strain>
    </source>
</reference>
<accession>A0ABU5E869</accession>
<evidence type="ECO:0000313" key="11">
    <source>
        <dbReference type="Proteomes" id="UP001279642"/>
    </source>
</evidence>
<feature type="domain" description="3-hydroxyacyl-CoA dehydrogenase C-terminal" evidence="8">
    <location>
        <begin position="351"/>
        <end position="410"/>
    </location>
</feature>
<comment type="catalytic activity">
    <reaction evidence="7">
        <text>a (3S)-3-hydroxyacyl-CoA + NAD(+) = a 3-oxoacyl-CoA + NADH + H(+)</text>
        <dbReference type="Rhea" id="RHEA:22432"/>
        <dbReference type="ChEBI" id="CHEBI:15378"/>
        <dbReference type="ChEBI" id="CHEBI:57318"/>
        <dbReference type="ChEBI" id="CHEBI:57540"/>
        <dbReference type="ChEBI" id="CHEBI:57945"/>
        <dbReference type="ChEBI" id="CHEBI:90726"/>
        <dbReference type="EC" id="1.1.1.35"/>
    </reaction>
</comment>
<feature type="domain" description="3-hydroxyacyl-CoA dehydrogenase NAD binding" evidence="9">
    <location>
        <begin position="13"/>
        <end position="195"/>
    </location>
</feature>
<proteinExistence type="predicted"/>